<accession>Q72Q96</accession>
<keyword evidence="2" id="KW-1003">Cell membrane</keyword>
<gene>
    <name evidence="8" type="ordered locus">LIC_12216</name>
</gene>
<evidence type="ECO:0000256" key="4">
    <source>
        <dbReference type="ARBA" id="ARBA00022989"/>
    </source>
</evidence>
<evidence type="ECO:0000256" key="2">
    <source>
        <dbReference type="ARBA" id="ARBA00022475"/>
    </source>
</evidence>
<dbReference type="Proteomes" id="UP000007037">
    <property type="component" value="Chromosome I"/>
</dbReference>
<dbReference type="InterPro" id="IPR027379">
    <property type="entry name" value="CLS_N"/>
</dbReference>
<evidence type="ECO:0000313" key="8">
    <source>
        <dbReference type="EMBL" id="AAS70788.1"/>
    </source>
</evidence>
<dbReference type="Pfam" id="PF13396">
    <property type="entry name" value="PLDc_N"/>
    <property type="match status" value="1"/>
</dbReference>
<evidence type="ECO:0000256" key="3">
    <source>
        <dbReference type="ARBA" id="ARBA00022692"/>
    </source>
</evidence>
<feature type="transmembrane region" description="Helical" evidence="6">
    <location>
        <begin position="74"/>
        <end position="93"/>
    </location>
</feature>
<dbReference type="GO" id="GO:0005886">
    <property type="term" value="C:plasma membrane"/>
    <property type="evidence" value="ECO:0007669"/>
    <property type="project" value="UniProtKB-SubCell"/>
</dbReference>
<name>Q72Q96_LEPIC</name>
<keyword evidence="3 6" id="KW-0812">Transmembrane</keyword>
<proteinExistence type="predicted"/>
<dbReference type="HOGENOM" id="CLU_2260289_0_0_12"/>
<keyword evidence="4 6" id="KW-1133">Transmembrane helix</keyword>
<feature type="transmembrane region" description="Helical" evidence="6">
    <location>
        <begin position="21"/>
        <end position="38"/>
    </location>
</feature>
<dbReference type="KEGG" id="lic:LIC_12216"/>
<evidence type="ECO:0000256" key="6">
    <source>
        <dbReference type="SAM" id="Phobius"/>
    </source>
</evidence>
<organism evidence="8 9">
    <name type="scientific">Leptospira interrogans serogroup Icterohaemorrhagiae serovar copenhageni (strain Fiocruz L1-130)</name>
    <dbReference type="NCBI Taxonomy" id="267671"/>
    <lineage>
        <taxon>Bacteria</taxon>
        <taxon>Pseudomonadati</taxon>
        <taxon>Spirochaetota</taxon>
        <taxon>Spirochaetia</taxon>
        <taxon>Leptospirales</taxon>
        <taxon>Leptospiraceae</taxon>
        <taxon>Leptospira</taxon>
    </lineage>
</organism>
<evidence type="ECO:0000256" key="1">
    <source>
        <dbReference type="ARBA" id="ARBA00004651"/>
    </source>
</evidence>
<protein>
    <recommendedName>
        <fullName evidence="7">Cardiolipin synthase N-terminal domain-containing protein</fullName>
    </recommendedName>
</protein>
<comment type="subcellular location">
    <subcellularLocation>
        <location evidence="1">Cell membrane</location>
        <topology evidence="1">Multi-pass membrane protein</topology>
    </subcellularLocation>
</comment>
<reference evidence="8 9" key="1">
    <citation type="journal article" date="2004" name="J. Bacteriol.">
        <title>Comparative genomics of two Leptospira interrogans serovars reveals novel insights into physiology and pathogenesis.</title>
        <authorList>
            <person name="Nascimento A.L."/>
            <person name="Ko A.I."/>
            <person name="Martins E.A."/>
            <person name="Monteiro-Vitorello C.B."/>
            <person name="Ho P.L."/>
            <person name="Haake D.A."/>
            <person name="Verjovski-Almeida S."/>
            <person name="Hartskeerl R.A."/>
            <person name="Marques M.V."/>
            <person name="Oliveira M.C."/>
            <person name="Menck C.F."/>
            <person name="Leite L.C."/>
            <person name="Carrer H."/>
            <person name="Coutinho L.L."/>
            <person name="Degrave W.M."/>
            <person name="Dellagostin O.A."/>
            <person name="El-Dorry H."/>
            <person name="Ferro E.S."/>
            <person name="Ferro M.I."/>
            <person name="Furlan L.R."/>
            <person name="Gamberini M."/>
            <person name="Giglioti E.A."/>
            <person name="Goes-Neto A."/>
            <person name="Goldman G.H."/>
            <person name="Goldman M.H."/>
            <person name="Harakava R."/>
            <person name="Jeronimo S.M."/>
            <person name="Junqueira-De-Azevedo I.L."/>
            <person name="Kimura E.T."/>
            <person name="Kuramae E.E."/>
            <person name="Lemos E.G."/>
            <person name="Lemos M.V."/>
            <person name="Marino C.L."/>
            <person name="Nunes L.R."/>
            <person name="De Oliveira R.C."/>
            <person name="Pereira G.G."/>
            <person name="Reis M.S."/>
            <person name="Schriefer A."/>
            <person name="Siqueira W.J."/>
            <person name="Sommer P."/>
            <person name="Tsai S.M."/>
            <person name="Simpson A.J."/>
            <person name="Ferro J.A."/>
            <person name="Camargo L.E."/>
            <person name="Kitajima J.P."/>
            <person name="Setubal J.C."/>
            <person name="Van Sluys M.A."/>
        </authorList>
    </citation>
    <scope>NUCLEOTIDE SEQUENCE [LARGE SCALE GENOMIC DNA]</scope>
    <source>
        <strain evidence="8 9">Fiocruz L1-130</strain>
    </source>
</reference>
<dbReference type="AlphaFoldDB" id="Q72Q96"/>
<sequence length="126" mass="14061">MLEPKRSVKYFKIFRNYYRRKIMEQTVVGGPGFFALLFNFYGYYFPFILYTLLAPLALSDLVKREDVDSKIGSIWTGAILLIPILGAGAYLVAGGSKIPSWLKNILVYGGVGILALIILVTSVAKF</sequence>
<evidence type="ECO:0000256" key="5">
    <source>
        <dbReference type="ARBA" id="ARBA00023136"/>
    </source>
</evidence>
<evidence type="ECO:0000259" key="7">
    <source>
        <dbReference type="Pfam" id="PF13396"/>
    </source>
</evidence>
<keyword evidence="5 6" id="KW-0472">Membrane</keyword>
<dbReference type="EMBL" id="AE016823">
    <property type="protein sequence ID" value="AAS70788.1"/>
    <property type="molecule type" value="Genomic_DNA"/>
</dbReference>
<feature type="domain" description="Cardiolipin synthase N-terminal" evidence="7">
    <location>
        <begin position="56"/>
        <end position="95"/>
    </location>
</feature>
<feature type="transmembrane region" description="Helical" evidence="6">
    <location>
        <begin position="105"/>
        <end position="124"/>
    </location>
</feature>
<evidence type="ECO:0000313" key="9">
    <source>
        <dbReference type="Proteomes" id="UP000007037"/>
    </source>
</evidence>